<reference evidence="6 7" key="2">
    <citation type="submission" date="2009-02" db="EMBL/GenBank/DDBJ databases">
        <title>Draft genome sequence of Blautia hydrogenotrophica DSM 10507 (Ruminococcus hydrogenotrophicus DSM 10507).</title>
        <authorList>
            <person name="Sudarsanam P."/>
            <person name="Ley R."/>
            <person name="Guruge J."/>
            <person name="Turnbaugh P.J."/>
            <person name="Mahowald M."/>
            <person name="Liep D."/>
            <person name="Gordon J."/>
        </authorList>
    </citation>
    <scope>NUCLEOTIDE SEQUENCE [LARGE SCALE GENOMIC DNA]</scope>
    <source>
        <strain evidence="7">DSM 10507 / JCM 14656 / S5a33</strain>
    </source>
</reference>
<dbReference type="GeneID" id="86820912"/>
<evidence type="ECO:0000256" key="1">
    <source>
        <dbReference type="ARBA" id="ARBA00007964"/>
    </source>
</evidence>
<dbReference type="InterPro" id="IPR003099">
    <property type="entry name" value="Prephen_DH"/>
</dbReference>
<dbReference type="GO" id="GO:0008977">
    <property type="term" value="F:prephenate dehydrogenase (NAD+) activity"/>
    <property type="evidence" value="ECO:0007669"/>
    <property type="project" value="InterPro"/>
</dbReference>
<dbReference type="Pfam" id="PF20463">
    <property type="entry name" value="PDH_C"/>
    <property type="match status" value="1"/>
</dbReference>
<accession>C0CMN1</accession>
<name>C0CMN1_BLAHS</name>
<dbReference type="Pfam" id="PF02153">
    <property type="entry name" value="PDH_N"/>
    <property type="match status" value="1"/>
</dbReference>
<dbReference type="GO" id="GO:0070403">
    <property type="term" value="F:NAD+ binding"/>
    <property type="evidence" value="ECO:0007669"/>
    <property type="project" value="InterPro"/>
</dbReference>
<dbReference type="Proteomes" id="UP000003100">
    <property type="component" value="Unassembled WGS sequence"/>
</dbReference>
<dbReference type="InterPro" id="IPR046825">
    <property type="entry name" value="PDH_C"/>
</dbReference>
<evidence type="ECO:0000313" key="6">
    <source>
        <dbReference type="EMBL" id="EEG48996.1"/>
    </source>
</evidence>
<organism evidence="6 7">
    <name type="scientific">Blautia hydrogenotrophica (strain DSM 10507 / JCM 14656 / S5a33)</name>
    <name type="common">Ruminococcus hydrogenotrophicus</name>
    <dbReference type="NCBI Taxonomy" id="476272"/>
    <lineage>
        <taxon>Bacteria</taxon>
        <taxon>Bacillati</taxon>
        <taxon>Bacillota</taxon>
        <taxon>Clostridia</taxon>
        <taxon>Lachnospirales</taxon>
        <taxon>Lachnospiraceae</taxon>
        <taxon>Blautia</taxon>
    </lineage>
</organism>
<dbReference type="InterPro" id="IPR050812">
    <property type="entry name" value="Preph/Arog_dehydrog"/>
</dbReference>
<dbReference type="PANTHER" id="PTHR21363:SF0">
    <property type="entry name" value="PREPHENATE DEHYDROGENASE [NADP(+)]"/>
    <property type="match status" value="1"/>
</dbReference>
<evidence type="ECO:0000259" key="5">
    <source>
        <dbReference type="PROSITE" id="PS51176"/>
    </source>
</evidence>
<dbReference type="InterPro" id="IPR036291">
    <property type="entry name" value="NAD(P)-bd_dom_sf"/>
</dbReference>
<dbReference type="AlphaFoldDB" id="C0CMN1"/>
<dbReference type="RefSeq" id="WP_005949197.1">
    <property type="nucleotide sequence ID" value="NZ_CP136423.1"/>
</dbReference>
<dbReference type="SUPFAM" id="SSF48179">
    <property type="entry name" value="6-phosphogluconate dehydrogenase C-terminal domain-like"/>
    <property type="match status" value="1"/>
</dbReference>
<proteinExistence type="inferred from homology"/>
<dbReference type="EMBL" id="ACBZ01000111">
    <property type="protein sequence ID" value="EEG48996.1"/>
    <property type="molecule type" value="Genomic_DNA"/>
</dbReference>
<dbReference type="HOGENOM" id="CLU_055968_2_0_9"/>
<gene>
    <name evidence="6" type="ORF">RUMHYD_02116</name>
</gene>
<dbReference type="InterPro" id="IPR008927">
    <property type="entry name" value="6-PGluconate_DH-like_C_sf"/>
</dbReference>
<feature type="domain" description="Prephenate/arogenate dehydrogenase" evidence="5">
    <location>
        <begin position="1"/>
        <end position="278"/>
    </location>
</feature>
<dbReference type="PROSITE" id="PS51176">
    <property type="entry name" value="PDH_ADH"/>
    <property type="match status" value="1"/>
</dbReference>
<comment type="caution">
    <text evidence="6">The sequence shown here is derived from an EMBL/GenBank/DDBJ whole genome shotgun (WGS) entry which is preliminary data.</text>
</comment>
<protein>
    <recommendedName>
        <fullName evidence="5">Prephenate/arogenate dehydrogenase domain-containing protein</fullName>
    </recommendedName>
</protein>
<sequence>MRVGIVGLGLIGGSFAKAYHESKDWEVYGMDSDKRILDLALLAEDLDGVLDETTISQCDLLLIALYPQAVIEYLEKNAPYISKDTVVIDCGGTKRKICEAGFQIAEKYGFTFIGGHPMAGRHYTGYKYSLANLYDGMAMVIIPKTCDDMNWLEHIKDLLKPARFGTVTVTTAENHDKMIAFTSQLAHVVSNAYIKSPTAREHHGYSAGSYKDLTRVAWLNEVMWTELFMENRDYLTEEIRFLREELKKYQNALEQQDFEKMRELLREGKERKVEVDGR</sequence>
<dbReference type="PATRIC" id="fig|476272.21.peg.1546"/>
<evidence type="ECO:0000256" key="3">
    <source>
        <dbReference type="ARBA" id="ARBA00029440"/>
    </source>
</evidence>
<dbReference type="InterPro" id="IPR046826">
    <property type="entry name" value="PDH_N"/>
</dbReference>
<dbReference type="Gene3D" id="1.10.3660.10">
    <property type="entry name" value="6-phosphogluconate dehydrogenase C-terminal like domain"/>
    <property type="match status" value="1"/>
</dbReference>
<dbReference type="SUPFAM" id="SSF51735">
    <property type="entry name" value="NAD(P)-binding Rossmann-fold domains"/>
    <property type="match status" value="1"/>
</dbReference>
<dbReference type="GO" id="GO:0006571">
    <property type="term" value="P:tyrosine biosynthetic process"/>
    <property type="evidence" value="ECO:0007669"/>
    <property type="project" value="InterPro"/>
</dbReference>
<keyword evidence="4" id="KW-0175">Coiled coil</keyword>
<dbReference type="eggNOG" id="COG0287">
    <property type="taxonomic scope" value="Bacteria"/>
</dbReference>
<evidence type="ECO:0000256" key="4">
    <source>
        <dbReference type="SAM" id="Coils"/>
    </source>
</evidence>
<dbReference type="Gene3D" id="3.40.50.720">
    <property type="entry name" value="NAD(P)-binding Rossmann-like Domain"/>
    <property type="match status" value="1"/>
</dbReference>
<comment type="pathway">
    <text evidence="3">Amino-acid biosynthesis.</text>
</comment>
<reference evidence="6 7" key="1">
    <citation type="submission" date="2009-01" db="EMBL/GenBank/DDBJ databases">
        <authorList>
            <person name="Fulton L."/>
            <person name="Clifton S."/>
            <person name="Fulton B."/>
            <person name="Xu J."/>
            <person name="Minx P."/>
            <person name="Pepin K.H."/>
            <person name="Johnson M."/>
            <person name="Bhonagiri V."/>
            <person name="Nash W.E."/>
            <person name="Mardis E.R."/>
            <person name="Wilson R.K."/>
        </authorList>
    </citation>
    <scope>NUCLEOTIDE SEQUENCE [LARGE SCALE GENOMIC DNA]</scope>
    <source>
        <strain evidence="7">DSM 10507 / JCM 14656 / S5a33</strain>
    </source>
</reference>
<keyword evidence="7" id="KW-1185">Reference proteome</keyword>
<evidence type="ECO:0000313" key="7">
    <source>
        <dbReference type="Proteomes" id="UP000003100"/>
    </source>
</evidence>
<dbReference type="GO" id="GO:0004665">
    <property type="term" value="F:prephenate dehydrogenase (NADP+) activity"/>
    <property type="evidence" value="ECO:0007669"/>
    <property type="project" value="InterPro"/>
</dbReference>
<evidence type="ECO:0000256" key="2">
    <source>
        <dbReference type="ARBA" id="ARBA00023002"/>
    </source>
</evidence>
<feature type="coiled-coil region" evidence="4">
    <location>
        <begin position="232"/>
        <end position="259"/>
    </location>
</feature>
<dbReference type="PANTHER" id="PTHR21363">
    <property type="entry name" value="PREPHENATE DEHYDROGENASE"/>
    <property type="match status" value="1"/>
</dbReference>
<comment type="similarity">
    <text evidence="1">Belongs to the prephenate/arogenate dehydrogenase family.</text>
</comment>
<keyword evidence="2" id="KW-0560">Oxidoreductase</keyword>